<organism evidence="4 5">
    <name type="scientific">Cyclotella cryptica</name>
    <dbReference type="NCBI Taxonomy" id="29204"/>
    <lineage>
        <taxon>Eukaryota</taxon>
        <taxon>Sar</taxon>
        <taxon>Stramenopiles</taxon>
        <taxon>Ochrophyta</taxon>
        <taxon>Bacillariophyta</taxon>
        <taxon>Coscinodiscophyceae</taxon>
        <taxon>Thalassiosirophycidae</taxon>
        <taxon>Stephanodiscales</taxon>
        <taxon>Stephanodiscaceae</taxon>
        <taxon>Cyclotella</taxon>
    </lineage>
</organism>
<feature type="transmembrane region" description="Helical" evidence="2">
    <location>
        <begin position="419"/>
        <end position="441"/>
    </location>
</feature>
<dbReference type="InterPro" id="IPR052706">
    <property type="entry name" value="Membrane-Transporter-like"/>
</dbReference>
<proteinExistence type="predicted"/>
<feature type="transmembrane region" description="Helical" evidence="2">
    <location>
        <begin position="709"/>
        <end position="726"/>
    </location>
</feature>
<keyword evidence="5" id="KW-1185">Reference proteome</keyword>
<keyword evidence="2" id="KW-0812">Transmembrane</keyword>
<evidence type="ECO:0000259" key="3">
    <source>
        <dbReference type="PROSITE" id="PS50801"/>
    </source>
</evidence>
<dbReference type="CDD" id="cd07042">
    <property type="entry name" value="STAS_SulP_like_sulfate_transporter"/>
    <property type="match status" value="1"/>
</dbReference>
<evidence type="ECO:0000256" key="1">
    <source>
        <dbReference type="SAM" id="MobiDB-lite"/>
    </source>
</evidence>
<evidence type="ECO:0000313" key="5">
    <source>
        <dbReference type="Proteomes" id="UP001516023"/>
    </source>
</evidence>
<feature type="transmembrane region" description="Helical" evidence="2">
    <location>
        <begin position="763"/>
        <end position="794"/>
    </location>
</feature>
<dbReference type="Proteomes" id="UP001516023">
    <property type="component" value="Unassembled WGS sequence"/>
</dbReference>
<evidence type="ECO:0000313" key="4">
    <source>
        <dbReference type="EMBL" id="KAL3797238.1"/>
    </source>
</evidence>
<dbReference type="PANTHER" id="PTHR43310">
    <property type="entry name" value="SULFATE TRANSPORTER YBAR-RELATED"/>
    <property type="match status" value="1"/>
</dbReference>
<dbReference type="AlphaFoldDB" id="A0ABD3QA67"/>
<sequence>MSAENEMTIVDYLEPAVGSEGMSPDAMEKKYSSPGDSVSPRGAQSSANSNRPRPAAIKAHNRAVTPHTASLMSLFSRPTSPPKTPVTPNYFYGSEAAVDGPKATGIPCMPYPQNLDADDEDDFERMPLTAQASKIIANVSNKPHVYSSGSGSFTSIDCSFKDTLRVQNRWHNPDNETILVGNLTSKEQDAIADVLACRDYNENDALTATPTRANRCRLEATTNNSLLHIFKDPKIAPVDYSTFPLTPRNENSRLPCLRAISELAEKDDVSTMSFPASHVSKHTRPINCRTLWRKCTDYVLDNLCDTHQIKTTLIGAVLYSLYALVFCFAEASAITRPSHPNSEDSGLLAPMALMGCVGTLVTAPMMTLVLGLDYPASYPSLDMFLAPFLAQMAADVDEVLVQIRDGSESEHAVQNDMEVFLATFVALNAFGMALSGALCILASRVKLANLAGFLPYPVLCGFFSSVGISVWMSAFKVDTGIAFQNVIASKNVQYIFADFFRHIPSLFGGVALYFLGPRKISYLIGIISATIVIAYFLLFITGMTIEDAQEVGFFWKASEVMMTKRPESAQNKWGPPAPFGLWCPSVLKRICWPAFLNGLNNAIAMSVIYLLRCSLHAAALKKNLANIKEVIAKEQPRLNNSETSNNSLVFKRGQDSICNRPPMSVLHVLTWYAYGLTSLVFTGGFAVLPALSLGGIFAKVGAHTRTPQFAAMFILMGFYISDFRLVSFVPKFTFSSLLVMAAIDLVNTWFIKSYKKTAQIYEWLVIPFIVAASLLSGMLQAVGMGVAISTFIFVAQFYRSGVVKFIATGLTIRSSVERSCEDSKWLDQNGDLIQILVVQNYLYFGNATSCLNYITTMFTDDDNESCEADIDLPPIPKNVILDLSIVTGIDTSAVDVMAEISTLCKVNQCCLILSGIPPTVKPPLIAGGLTPSRQNPHLFFMDDLDVSLGKAEDDLLKLVARNEERLIQDGRNQKHQRITSMIDNGLRYALRKIDEEHDVSFATNLSELENYAIARELDAGELLNEVGSDCLPRGLYFIESGLIKCGK</sequence>
<dbReference type="PANTHER" id="PTHR43310:SF2">
    <property type="entry name" value="SLC26A_SULP TRANSPORTER DOMAIN-CONTAINING PROTEIN"/>
    <property type="match status" value="1"/>
</dbReference>
<dbReference type="Pfam" id="PF01740">
    <property type="entry name" value="STAS"/>
    <property type="match status" value="1"/>
</dbReference>
<feature type="domain" description="STAS" evidence="3">
    <location>
        <begin position="835"/>
        <end position="951"/>
    </location>
</feature>
<gene>
    <name evidence="4" type="ORF">HJC23_004530</name>
</gene>
<feature type="transmembrane region" description="Helical" evidence="2">
    <location>
        <begin position="732"/>
        <end position="751"/>
    </location>
</feature>
<keyword evidence="2" id="KW-0472">Membrane</keyword>
<dbReference type="SUPFAM" id="SSF52091">
    <property type="entry name" value="SpoIIaa-like"/>
    <property type="match status" value="1"/>
</dbReference>
<feature type="transmembrane region" description="Helical" evidence="2">
    <location>
        <begin position="453"/>
        <end position="474"/>
    </location>
</feature>
<accession>A0ABD3QA67</accession>
<feature type="transmembrane region" description="Helical" evidence="2">
    <location>
        <begin position="494"/>
        <end position="515"/>
    </location>
</feature>
<dbReference type="EMBL" id="JABMIG020000056">
    <property type="protein sequence ID" value="KAL3797238.1"/>
    <property type="molecule type" value="Genomic_DNA"/>
</dbReference>
<protein>
    <recommendedName>
        <fullName evidence="3">STAS domain-containing protein</fullName>
    </recommendedName>
</protein>
<feature type="region of interest" description="Disordered" evidence="1">
    <location>
        <begin position="1"/>
        <end position="54"/>
    </location>
</feature>
<feature type="compositionally biased region" description="Polar residues" evidence="1">
    <location>
        <begin position="42"/>
        <end position="51"/>
    </location>
</feature>
<feature type="transmembrane region" description="Helical" evidence="2">
    <location>
        <begin position="313"/>
        <end position="335"/>
    </location>
</feature>
<evidence type="ECO:0000256" key="2">
    <source>
        <dbReference type="SAM" id="Phobius"/>
    </source>
</evidence>
<name>A0ABD3QA67_9STRA</name>
<dbReference type="PROSITE" id="PS50801">
    <property type="entry name" value="STAS"/>
    <property type="match status" value="1"/>
</dbReference>
<comment type="caution">
    <text evidence="4">The sequence shown here is derived from an EMBL/GenBank/DDBJ whole genome shotgun (WGS) entry which is preliminary data.</text>
</comment>
<feature type="transmembrane region" description="Helical" evidence="2">
    <location>
        <begin position="347"/>
        <end position="372"/>
    </location>
</feature>
<keyword evidence="2" id="KW-1133">Transmembrane helix</keyword>
<feature type="transmembrane region" description="Helical" evidence="2">
    <location>
        <begin position="522"/>
        <end position="545"/>
    </location>
</feature>
<reference evidence="4 5" key="1">
    <citation type="journal article" date="2020" name="G3 (Bethesda)">
        <title>Improved Reference Genome for Cyclotella cryptica CCMP332, a Model for Cell Wall Morphogenesis, Salinity Adaptation, and Lipid Production in Diatoms (Bacillariophyta).</title>
        <authorList>
            <person name="Roberts W.R."/>
            <person name="Downey K.M."/>
            <person name="Ruck E.C."/>
            <person name="Traller J.C."/>
            <person name="Alverson A.J."/>
        </authorList>
    </citation>
    <scope>NUCLEOTIDE SEQUENCE [LARGE SCALE GENOMIC DNA]</scope>
    <source>
        <strain evidence="4 5">CCMP332</strain>
    </source>
</reference>
<dbReference type="InterPro" id="IPR002645">
    <property type="entry name" value="STAS_dom"/>
</dbReference>
<dbReference type="Gene3D" id="3.30.750.24">
    <property type="entry name" value="STAS domain"/>
    <property type="match status" value="1"/>
</dbReference>
<feature type="transmembrane region" description="Helical" evidence="2">
    <location>
        <begin position="671"/>
        <end position="697"/>
    </location>
</feature>
<dbReference type="InterPro" id="IPR036513">
    <property type="entry name" value="STAS_dom_sf"/>
</dbReference>